<name>A0ABV0S4I7_9TELE</name>
<reference evidence="1 2" key="1">
    <citation type="submission" date="2021-06" db="EMBL/GenBank/DDBJ databases">
        <authorList>
            <person name="Palmer J.M."/>
        </authorList>
    </citation>
    <scope>NUCLEOTIDE SEQUENCE [LARGE SCALE GENOMIC DNA]</scope>
    <source>
        <strain evidence="1 2">XC_2019</strain>
        <tissue evidence="1">Muscle</tissue>
    </source>
</reference>
<gene>
    <name evidence="1" type="ORF">XENOCAPTIV_020563</name>
</gene>
<organism evidence="1 2">
    <name type="scientific">Xenoophorus captivus</name>
    <dbReference type="NCBI Taxonomy" id="1517983"/>
    <lineage>
        <taxon>Eukaryota</taxon>
        <taxon>Metazoa</taxon>
        <taxon>Chordata</taxon>
        <taxon>Craniata</taxon>
        <taxon>Vertebrata</taxon>
        <taxon>Euteleostomi</taxon>
        <taxon>Actinopterygii</taxon>
        <taxon>Neopterygii</taxon>
        <taxon>Teleostei</taxon>
        <taxon>Neoteleostei</taxon>
        <taxon>Acanthomorphata</taxon>
        <taxon>Ovalentaria</taxon>
        <taxon>Atherinomorphae</taxon>
        <taxon>Cyprinodontiformes</taxon>
        <taxon>Goodeidae</taxon>
        <taxon>Xenoophorus</taxon>
    </lineage>
</organism>
<sequence length="158" mass="17438">MPVMSSARQYPVLLAGLIFWVNRAVKKEMTGAPTIQTKTCTATGSVYLHGFRLRCYTPLFDFFLFSDYQYELESSISSSSELVSSRHANSSLRLSFSDFKKALFRPGGFHLDSAASVWNSMAMSAIDLAPSLRAKSFFAASSSLVLGEKVNLNKSKNP</sequence>
<keyword evidence="2" id="KW-1185">Reference proteome</keyword>
<evidence type="ECO:0000313" key="1">
    <source>
        <dbReference type="EMBL" id="MEQ2214806.1"/>
    </source>
</evidence>
<dbReference type="Proteomes" id="UP001434883">
    <property type="component" value="Unassembled WGS sequence"/>
</dbReference>
<accession>A0ABV0S4I7</accession>
<comment type="caution">
    <text evidence="1">The sequence shown here is derived from an EMBL/GenBank/DDBJ whole genome shotgun (WGS) entry which is preliminary data.</text>
</comment>
<protein>
    <submittedName>
        <fullName evidence="1">Uncharacterized protein</fullName>
    </submittedName>
</protein>
<evidence type="ECO:0000313" key="2">
    <source>
        <dbReference type="Proteomes" id="UP001434883"/>
    </source>
</evidence>
<dbReference type="EMBL" id="JAHRIN010067662">
    <property type="protein sequence ID" value="MEQ2214806.1"/>
    <property type="molecule type" value="Genomic_DNA"/>
</dbReference>
<proteinExistence type="predicted"/>